<dbReference type="Proteomes" id="UP000503088">
    <property type="component" value="Chromosome"/>
</dbReference>
<dbReference type="InterPro" id="IPR027417">
    <property type="entry name" value="P-loop_NTPase"/>
</dbReference>
<reference evidence="6 7" key="1">
    <citation type="submission" date="2020-01" db="EMBL/GenBank/DDBJ databases">
        <authorList>
            <person name="Gulvik C.A."/>
            <person name="Batra D.G."/>
        </authorList>
    </citation>
    <scope>NUCLEOTIDE SEQUENCE [LARGE SCALE GENOMIC DNA]</scope>
    <source>
        <strain evidence="6 7">W9323</strain>
    </source>
</reference>
<dbReference type="EMBL" id="CP048104">
    <property type="protein sequence ID" value="QKG85401.1"/>
    <property type="molecule type" value="Genomic_DNA"/>
</dbReference>
<evidence type="ECO:0000259" key="5">
    <source>
        <dbReference type="PROSITE" id="PS50893"/>
    </source>
</evidence>
<evidence type="ECO:0000256" key="4">
    <source>
        <dbReference type="ARBA" id="ARBA00022840"/>
    </source>
</evidence>
<dbReference type="PANTHER" id="PTHR43335">
    <property type="entry name" value="ABC TRANSPORTER, ATP-BINDING PROTEIN"/>
    <property type="match status" value="1"/>
</dbReference>
<dbReference type="PROSITE" id="PS50893">
    <property type="entry name" value="ABC_TRANSPORTER_2"/>
    <property type="match status" value="1"/>
</dbReference>
<keyword evidence="7" id="KW-1185">Reference proteome</keyword>
<sequence length="304" mass="34124">MTEIIIETHQLTKRYGKRYSVRYLNLKVRQGEVYGFLGPNGAGKTTTIKMLLGLAKPTEGSVRIFGRDIAEDRKNILRHVGALVESPTYYGHLSGYENLKIIAQVLGLPRRRIEETLHMVRLTQDANRQVKGYSLGMKQRLGIAAALLGSPKILILDEPTNGLDPAGIREIRELIKSLAEERGVTILISSHLLSEIEQTATSVGIIFRGQLIFQDTLQVLKQRATGRLELEVSNPGEAKHYLEQMGWNPDLNGDRIGFRTLPREKIAQLIDTLVHGRFSVYGMNKINQSLENIFIQLTEKGKSL</sequence>
<dbReference type="SMART" id="SM00382">
    <property type="entry name" value="AAA"/>
    <property type="match status" value="1"/>
</dbReference>
<evidence type="ECO:0000256" key="3">
    <source>
        <dbReference type="ARBA" id="ARBA00022741"/>
    </source>
</evidence>
<dbReference type="InterPro" id="IPR003439">
    <property type="entry name" value="ABC_transporter-like_ATP-bd"/>
</dbReference>
<comment type="similarity">
    <text evidence="1">Belongs to the ABC transporter superfamily.</text>
</comment>
<protein>
    <submittedName>
        <fullName evidence="6">ABC transporter ATP-binding protein</fullName>
    </submittedName>
</protein>
<dbReference type="CDD" id="cd03268">
    <property type="entry name" value="ABC_BcrA_bacitracin_resist"/>
    <property type="match status" value="1"/>
</dbReference>
<evidence type="ECO:0000313" key="6">
    <source>
        <dbReference type="EMBL" id="QKG85401.1"/>
    </source>
</evidence>
<evidence type="ECO:0000256" key="2">
    <source>
        <dbReference type="ARBA" id="ARBA00022448"/>
    </source>
</evidence>
<dbReference type="PANTHER" id="PTHR43335:SF4">
    <property type="entry name" value="ABC TRANSPORTER, ATP-BINDING PROTEIN"/>
    <property type="match status" value="1"/>
</dbReference>
<dbReference type="SUPFAM" id="SSF52540">
    <property type="entry name" value="P-loop containing nucleoside triphosphate hydrolases"/>
    <property type="match status" value="1"/>
</dbReference>
<keyword evidence="4 6" id="KW-0067">ATP-binding</keyword>
<dbReference type="AlphaFoldDB" id="A0A7D3YB80"/>
<dbReference type="KEGG" id="kpul:GXN76_13625"/>
<feature type="domain" description="ABC transporter" evidence="5">
    <location>
        <begin position="6"/>
        <end position="233"/>
    </location>
</feature>
<dbReference type="Gene3D" id="3.40.50.300">
    <property type="entry name" value="P-loop containing nucleotide triphosphate hydrolases"/>
    <property type="match status" value="1"/>
</dbReference>
<evidence type="ECO:0000256" key="1">
    <source>
        <dbReference type="ARBA" id="ARBA00005417"/>
    </source>
</evidence>
<keyword evidence="2" id="KW-0813">Transport</keyword>
<dbReference type="InterPro" id="IPR017871">
    <property type="entry name" value="ABC_transporter-like_CS"/>
</dbReference>
<dbReference type="InterPro" id="IPR003593">
    <property type="entry name" value="AAA+_ATPase"/>
</dbReference>
<dbReference type="GO" id="GO:0005524">
    <property type="term" value="F:ATP binding"/>
    <property type="evidence" value="ECO:0007669"/>
    <property type="project" value="UniProtKB-KW"/>
</dbReference>
<dbReference type="Pfam" id="PF00005">
    <property type="entry name" value="ABC_tran"/>
    <property type="match status" value="1"/>
</dbReference>
<accession>A0A7D3YB80</accession>
<evidence type="ECO:0000313" key="7">
    <source>
        <dbReference type="Proteomes" id="UP000503088"/>
    </source>
</evidence>
<dbReference type="PROSITE" id="PS00211">
    <property type="entry name" value="ABC_TRANSPORTER_1"/>
    <property type="match status" value="1"/>
</dbReference>
<dbReference type="GO" id="GO:0016887">
    <property type="term" value="F:ATP hydrolysis activity"/>
    <property type="evidence" value="ECO:0007669"/>
    <property type="project" value="InterPro"/>
</dbReference>
<organism evidence="6 7">
    <name type="scientific">Kroppenstedtia pulmonis</name>
    <dbReference type="NCBI Taxonomy" id="1380685"/>
    <lineage>
        <taxon>Bacteria</taxon>
        <taxon>Bacillati</taxon>
        <taxon>Bacillota</taxon>
        <taxon>Bacilli</taxon>
        <taxon>Bacillales</taxon>
        <taxon>Thermoactinomycetaceae</taxon>
        <taxon>Kroppenstedtia</taxon>
    </lineage>
</organism>
<name>A0A7D3YB80_9BACL</name>
<gene>
    <name evidence="6" type="ORF">GXN76_13625</name>
</gene>
<proteinExistence type="inferred from homology"/>
<keyword evidence="3" id="KW-0547">Nucleotide-binding</keyword>